<evidence type="ECO:0000313" key="2">
    <source>
        <dbReference type="Proteomes" id="UP001168821"/>
    </source>
</evidence>
<dbReference type="Proteomes" id="UP001168821">
    <property type="component" value="Unassembled WGS sequence"/>
</dbReference>
<keyword evidence="2" id="KW-1185">Reference proteome</keyword>
<dbReference type="EMBL" id="JALNTZ010003021">
    <property type="protein sequence ID" value="KAJ3616689.1"/>
    <property type="molecule type" value="Genomic_DNA"/>
</dbReference>
<comment type="caution">
    <text evidence="1">The sequence shown here is derived from an EMBL/GenBank/DDBJ whole genome shotgun (WGS) entry which is preliminary data.</text>
</comment>
<organism evidence="1 2">
    <name type="scientific">Zophobas morio</name>
    <dbReference type="NCBI Taxonomy" id="2755281"/>
    <lineage>
        <taxon>Eukaryota</taxon>
        <taxon>Metazoa</taxon>
        <taxon>Ecdysozoa</taxon>
        <taxon>Arthropoda</taxon>
        <taxon>Hexapoda</taxon>
        <taxon>Insecta</taxon>
        <taxon>Pterygota</taxon>
        <taxon>Neoptera</taxon>
        <taxon>Endopterygota</taxon>
        <taxon>Coleoptera</taxon>
        <taxon>Polyphaga</taxon>
        <taxon>Cucujiformia</taxon>
        <taxon>Tenebrionidae</taxon>
        <taxon>Zophobas</taxon>
    </lineage>
</organism>
<sequence>MSLNELSFDHLKVFFEFGGDKDAPETITRYFLPTGKKKAEFLETTHPPCSSLLSTPALLDETVALFKSALNMACTTATTTRVVTYSSARCLTKAIIYPHRRLIRVAILPQNAEDKLALNRLHRRIKKKLVVPFNSIEEAKLTIYQQQPLLFLKFFKRAKNQGIAPLPPPLREGNIVAESDEDKATLFANLLTTRNVPAAHLTAMDALP</sequence>
<accession>A0AA38HHE2</accession>
<dbReference type="AlphaFoldDB" id="A0AA38HHE2"/>
<gene>
    <name evidence="1" type="ORF">Zmor_011723</name>
</gene>
<proteinExistence type="predicted"/>
<protein>
    <submittedName>
        <fullName evidence="1">Uncharacterized protein</fullName>
    </submittedName>
</protein>
<name>A0AA38HHE2_9CUCU</name>
<reference evidence="1" key="1">
    <citation type="journal article" date="2023" name="G3 (Bethesda)">
        <title>Whole genome assemblies of Zophobas morio and Tenebrio molitor.</title>
        <authorList>
            <person name="Kaur S."/>
            <person name="Stinson S.A."/>
            <person name="diCenzo G.C."/>
        </authorList>
    </citation>
    <scope>NUCLEOTIDE SEQUENCE</scope>
    <source>
        <strain evidence="1">QUZm001</strain>
    </source>
</reference>
<evidence type="ECO:0000313" key="1">
    <source>
        <dbReference type="EMBL" id="KAJ3616689.1"/>
    </source>
</evidence>